<dbReference type="AlphaFoldDB" id="A0A8V5GWE4"/>
<reference evidence="3" key="3">
    <citation type="submission" date="2025-09" db="UniProtKB">
        <authorList>
            <consortium name="Ensembl"/>
        </authorList>
    </citation>
    <scope>IDENTIFICATION</scope>
</reference>
<dbReference type="Pfam" id="PF01510">
    <property type="entry name" value="Amidase_2"/>
    <property type="match status" value="1"/>
</dbReference>
<keyword evidence="4" id="KW-1185">Reference proteome</keyword>
<reference evidence="3" key="1">
    <citation type="submission" date="2020-03" db="EMBL/GenBank/DDBJ databases">
        <title>Melopsittacus undulatus (budgerigar) genome, bMelUnd1, maternal haplotype with Z.</title>
        <authorList>
            <person name="Gedman G."/>
            <person name="Mountcastle J."/>
            <person name="Haase B."/>
            <person name="Formenti G."/>
            <person name="Wright T."/>
            <person name="Apodaca J."/>
            <person name="Pelan S."/>
            <person name="Chow W."/>
            <person name="Rhie A."/>
            <person name="Howe K."/>
            <person name="Fedrigo O."/>
            <person name="Jarvis E.D."/>
        </authorList>
    </citation>
    <scope>NUCLEOTIDE SEQUENCE [LARGE SCALE GENOMIC DNA]</scope>
</reference>
<dbReference type="PANTHER" id="PTHR11022">
    <property type="entry name" value="PEPTIDOGLYCAN RECOGNITION PROTEIN"/>
    <property type="match status" value="1"/>
</dbReference>
<dbReference type="SMART" id="SM00644">
    <property type="entry name" value="Ami_2"/>
    <property type="match status" value="1"/>
</dbReference>
<proteinExistence type="inferred from homology"/>
<dbReference type="GO" id="GO:0009253">
    <property type="term" value="P:peptidoglycan catabolic process"/>
    <property type="evidence" value="ECO:0007669"/>
    <property type="project" value="InterPro"/>
</dbReference>
<dbReference type="InterPro" id="IPR036505">
    <property type="entry name" value="Amidase/PGRP_sf"/>
</dbReference>
<dbReference type="SUPFAM" id="SSF55846">
    <property type="entry name" value="N-acetylmuramoyl-L-alanine amidase-like"/>
    <property type="match status" value="1"/>
</dbReference>
<evidence type="ECO:0000256" key="1">
    <source>
        <dbReference type="ARBA" id="ARBA00007553"/>
    </source>
</evidence>
<evidence type="ECO:0000256" key="2">
    <source>
        <dbReference type="ARBA" id="ARBA00022859"/>
    </source>
</evidence>
<dbReference type="InterPro" id="IPR006619">
    <property type="entry name" value="PGRP_domain_met/bac"/>
</dbReference>
<dbReference type="FunFam" id="3.40.80.10:FF:000001">
    <property type="entry name" value="Peptidoglycan recognition protein 1"/>
    <property type="match status" value="1"/>
</dbReference>
<dbReference type="InterPro" id="IPR015510">
    <property type="entry name" value="PGRP"/>
</dbReference>
<dbReference type="SMART" id="SM00701">
    <property type="entry name" value="PGRP"/>
    <property type="match status" value="1"/>
</dbReference>
<dbReference type="InterPro" id="IPR002502">
    <property type="entry name" value="Amidase_domain"/>
</dbReference>
<sequence>PFGSIHAVLEALIVFWVLSPKFWIFSPSFAPNLTLPELARALGACSTPGCRAVLGDPPPVPPALSQDQWVLLTRLLHRDAVVLAPDGSTVALGPLLTGIEVGQKRVSGWPFPTFEPPIDPLYAVTITEALGTSFLSARGSDGATLGPSGCWDDVDDPQNYTLLGPSSPIPDAVANGAMDGVLLGTRAAQAPIPLADLLRGYYGMGNSTEQGRPRSSYRQRDFGVLTGPEKLEQEVEAMLRVLRVLPPTRELLQDVGPEEAAAIAGRAARDFTQLYVECPPIVPRCMWGARPYRGTPRALILPLESVFIHHTFIPSTPCHSFRSCSHAMRSMQSFHQDTRGWDDIGYSFVVGSDGYLYQGRGWHWVGAHTKGYNSKGYGVGYVGNFTSTLPDPDTIALVRDQLLPCAVSTGRLHHNYTLRGHRQMGHTDCPGNSLFQEIETWSGFKVSTGIGGIYKAWRLGCMVQRKGWMWLRMLMVASSLPCSEDQHRGSWAGG</sequence>
<comment type="similarity">
    <text evidence="1">Belongs to the N-acetylmuramoyl-L-alanine amidase 2 family.</text>
</comment>
<dbReference type="PANTHER" id="PTHR11022:SF66">
    <property type="entry name" value="N-ACETYLMURAMOYL-L-ALANINE AMIDASE"/>
    <property type="match status" value="1"/>
</dbReference>
<keyword evidence="2" id="KW-0391">Immunity</keyword>
<organism evidence="3 4">
    <name type="scientific">Melopsittacus undulatus</name>
    <name type="common">Budgerigar</name>
    <name type="synonym">Psittacus undulatus</name>
    <dbReference type="NCBI Taxonomy" id="13146"/>
    <lineage>
        <taxon>Eukaryota</taxon>
        <taxon>Metazoa</taxon>
        <taxon>Chordata</taxon>
        <taxon>Craniata</taxon>
        <taxon>Vertebrata</taxon>
        <taxon>Euteleostomi</taxon>
        <taxon>Archelosauria</taxon>
        <taxon>Archosauria</taxon>
        <taxon>Dinosauria</taxon>
        <taxon>Saurischia</taxon>
        <taxon>Theropoda</taxon>
        <taxon>Coelurosauria</taxon>
        <taxon>Aves</taxon>
        <taxon>Neognathae</taxon>
        <taxon>Neoaves</taxon>
        <taxon>Telluraves</taxon>
        <taxon>Australaves</taxon>
        <taxon>Psittaciformes</taxon>
        <taxon>Psittaculidae</taxon>
        <taxon>Melopsittacus</taxon>
    </lineage>
</organism>
<evidence type="ECO:0000313" key="3">
    <source>
        <dbReference type="Ensembl" id="ENSMUNP00000027484.1"/>
    </source>
</evidence>
<reference evidence="3" key="2">
    <citation type="submission" date="2025-08" db="UniProtKB">
        <authorList>
            <consortium name="Ensembl"/>
        </authorList>
    </citation>
    <scope>IDENTIFICATION</scope>
</reference>
<name>A0A8V5GWE4_MELUD</name>
<dbReference type="Ensembl" id="ENSMUNT00000034897.1">
    <property type="protein sequence ID" value="ENSMUNP00000027484.1"/>
    <property type="gene ID" value="ENSMUNG00000016954.1"/>
</dbReference>
<evidence type="ECO:0000313" key="4">
    <source>
        <dbReference type="Proteomes" id="UP000694405"/>
    </source>
</evidence>
<protein>
    <submittedName>
        <fullName evidence="3">Uncharacterized protein</fullName>
    </submittedName>
</protein>
<dbReference type="CDD" id="cd06583">
    <property type="entry name" value="PGRP"/>
    <property type="match status" value="1"/>
</dbReference>
<dbReference type="GO" id="GO:0008270">
    <property type="term" value="F:zinc ion binding"/>
    <property type="evidence" value="ECO:0007669"/>
    <property type="project" value="InterPro"/>
</dbReference>
<dbReference type="GO" id="GO:0002376">
    <property type="term" value="P:immune system process"/>
    <property type="evidence" value="ECO:0007669"/>
    <property type="project" value="UniProtKB-KW"/>
</dbReference>
<dbReference type="Proteomes" id="UP000694405">
    <property type="component" value="Chromosome 23"/>
</dbReference>
<dbReference type="Gene3D" id="3.40.80.10">
    <property type="entry name" value="Peptidoglycan recognition protein-like"/>
    <property type="match status" value="1"/>
</dbReference>
<dbReference type="GO" id="GO:0008745">
    <property type="term" value="F:N-acetylmuramoyl-L-alanine amidase activity"/>
    <property type="evidence" value="ECO:0007669"/>
    <property type="project" value="InterPro"/>
</dbReference>
<accession>A0A8V5GWE4</accession>